<accession>A0A0U4DYX9</accession>
<dbReference type="InterPro" id="IPR011426">
    <property type="entry name" value="CamS"/>
</dbReference>
<dbReference type="PROSITE" id="PS51257">
    <property type="entry name" value="PROKAR_LIPOPROTEIN"/>
    <property type="match status" value="1"/>
</dbReference>
<dbReference type="CDD" id="cd13440">
    <property type="entry name" value="CamS_repeat_2"/>
    <property type="match status" value="1"/>
</dbReference>
<evidence type="ECO:0000313" key="4">
    <source>
        <dbReference type="Proteomes" id="UP000050331"/>
    </source>
</evidence>
<dbReference type="AlphaFoldDB" id="A0A0U4DYX9"/>
<dbReference type="KEGG" id="lao:AOX59_10810"/>
<keyword evidence="2" id="KW-0732">Signal</keyword>
<feature type="compositionally biased region" description="Low complexity" evidence="1">
    <location>
        <begin position="36"/>
        <end position="46"/>
    </location>
</feature>
<dbReference type="Proteomes" id="UP000050331">
    <property type="component" value="Chromosome"/>
</dbReference>
<feature type="signal peptide" evidence="2">
    <location>
        <begin position="1"/>
        <end position="22"/>
    </location>
</feature>
<feature type="chain" id="PRO_5038403641" description="CamS family sex pheromone protein" evidence="2">
    <location>
        <begin position="23"/>
        <end position="404"/>
    </location>
</feature>
<proteinExistence type="predicted"/>
<sequence>MKKITVLLASTILILSSCTPSIDNEDEVVQNEDESQQQQQSIVSSQKLSEENYRTILPYRPSASRGVITNQMGNRVDIDEMETGLRRLSKEHFDPEQLFFEEGQYLTSDMLYSWLDTDPTEEMINAMQESDDYNEEDIENAQRALNPPLDEEESLTDETASKEDYEENPKYLSHILEHNFLKRNEDDSVELAGASIGIALKSVFTYEADGNTQHRDIPESEMMEKGQEIAQTVLERVRNIEELSDVPIMIALYREEGQGSPVPGNFVAKTAIESGQASIDEWETVNEENILFPSDEGEEKYYDTQQLVQNFSSRIEEYFPNYVGVVGEGFYIDEELQQLTLEIPIEFYSEGEVLGFTQYTYGLVEEMFQDYYDLEVKITSSEKLESIIFREAGSSEVNVQVFDS</sequence>
<evidence type="ECO:0008006" key="5">
    <source>
        <dbReference type="Google" id="ProtNLM"/>
    </source>
</evidence>
<dbReference type="OrthoDB" id="9795361at2"/>
<organism evidence="3 4">
    <name type="scientific">Lentibacillus amyloliquefaciens</name>
    <dbReference type="NCBI Taxonomy" id="1472767"/>
    <lineage>
        <taxon>Bacteria</taxon>
        <taxon>Bacillati</taxon>
        <taxon>Bacillota</taxon>
        <taxon>Bacilli</taxon>
        <taxon>Bacillales</taxon>
        <taxon>Bacillaceae</taxon>
        <taxon>Lentibacillus</taxon>
    </lineage>
</organism>
<evidence type="ECO:0000313" key="3">
    <source>
        <dbReference type="EMBL" id="ALX50616.1"/>
    </source>
</evidence>
<dbReference type="PIRSF" id="PIRSF012509">
    <property type="entry name" value="CamS"/>
    <property type="match status" value="1"/>
</dbReference>
<dbReference type="Pfam" id="PF07537">
    <property type="entry name" value="CamS"/>
    <property type="match status" value="1"/>
</dbReference>
<feature type="region of interest" description="Disordered" evidence="1">
    <location>
        <begin position="144"/>
        <end position="166"/>
    </location>
</feature>
<dbReference type="Gene3D" id="3.10.570.10">
    <property type="entry name" value="sex pheromone staph- cam373 precursor domain"/>
    <property type="match status" value="1"/>
</dbReference>
<evidence type="ECO:0000256" key="2">
    <source>
        <dbReference type="SAM" id="SignalP"/>
    </source>
</evidence>
<dbReference type="STRING" id="1472767.AOX59_10810"/>
<gene>
    <name evidence="3" type="ORF">AOX59_10810</name>
</gene>
<feature type="region of interest" description="Disordered" evidence="1">
    <location>
        <begin position="28"/>
        <end position="47"/>
    </location>
</feature>
<protein>
    <recommendedName>
        <fullName evidence="5">CamS family sex pheromone protein</fullName>
    </recommendedName>
</protein>
<name>A0A0U4DYX9_9BACI</name>
<dbReference type="EMBL" id="CP013862">
    <property type="protein sequence ID" value="ALX50616.1"/>
    <property type="molecule type" value="Genomic_DNA"/>
</dbReference>
<evidence type="ECO:0000256" key="1">
    <source>
        <dbReference type="SAM" id="MobiDB-lite"/>
    </source>
</evidence>
<dbReference type="CDD" id="cd13441">
    <property type="entry name" value="CamS_repeat_1"/>
    <property type="match status" value="1"/>
</dbReference>
<reference evidence="3 4" key="1">
    <citation type="submission" date="2016-01" db="EMBL/GenBank/DDBJ databases">
        <title>Complete genome sequence of strain Lentibacillus amyloliquefaciens LAM0015T isolated from saline sediment.</title>
        <authorList>
            <person name="Wang J.-L."/>
            <person name="He M.-X."/>
        </authorList>
    </citation>
    <scope>NUCLEOTIDE SEQUENCE [LARGE SCALE GENOMIC DNA]</scope>
    <source>
        <strain evidence="3 4">LAM0015</strain>
    </source>
</reference>
<keyword evidence="4" id="KW-1185">Reference proteome</keyword>